<evidence type="ECO:0000259" key="1">
    <source>
        <dbReference type="Pfam" id="PF06970"/>
    </source>
</evidence>
<dbReference type="STRING" id="796943.HMPREF9625_01596"/>
<evidence type="ECO:0000313" key="2">
    <source>
        <dbReference type="EMBL" id="EHL09623.1"/>
    </source>
</evidence>
<reference evidence="2" key="2">
    <citation type="submission" date="2013-03" db="EMBL/GenBank/DDBJ databases">
        <title>The Genome Sequence of Oribacterium sp. ACB1.</title>
        <authorList>
            <consortium name="The Broad Institute Genomics Platform"/>
            <consortium name="The Broad Institute Genome Sequencing Center for Infectious Disease"/>
            <person name="Earl A."/>
            <person name="Ward D."/>
            <person name="Feldgarden M."/>
            <person name="Gevers D."/>
            <person name="Sizova M."/>
            <person name="Hazen A."/>
            <person name="Epstein S."/>
            <person name="Walker B."/>
            <person name="Young S."/>
            <person name="Zeng Q."/>
            <person name="Gargeya S."/>
            <person name="Fitzgerald M."/>
            <person name="Haas B."/>
            <person name="Abouelleil A."/>
            <person name="Allen A.W."/>
            <person name="Alvarado L."/>
            <person name="Arachchi H.M."/>
            <person name="Berlin A.M."/>
            <person name="Chapman S.B."/>
            <person name="Gainer-Dewar J."/>
            <person name="Goldberg J."/>
            <person name="Griggs A."/>
            <person name="Gujja S."/>
            <person name="Hansen M."/>
            <person name="Howarth C."/>
            <person name="Imamovic A."/>
            <person name="Ireland A."/>
            <person name="Larimer J."/>
            <person name="McCowan C."/>
            <person name="Murphy C."/>
            <person name="Pearson M."/>
            <person name="Poon T.W."/>
            <person name="Priest M."/>
            <person name="Roberts A."/>
            <person name="Saif S."/>
            <person name="Shea T."/>
            <person name="Sisk P."/>
            <person name="Sykes S."/>
            <person name="Wortman J."/>
            <person name="Nusbaum C."/>
            <person name="Birren B."/>
        </authorList>
    </citation>
    <scope>NUCLEOTIDE SEQUENCE [LARGE SCALE GENOMIC DNA]</scope>
    <source>
        <strain evidence="2">ACB1</strain>
    </source>
</reference>
<reference evidence="2" key="1">
    <citation type="submission" date="2011-08" db="EMBL/GenBank/DDBJ databases">
        <authorList>
            <consortium name="The Broad Institute Genome Sequencing Platform"/>
            <person name="Earl A."/>
            <person name="Ward D."/>
            <person name="Feldgarden M."/>
            <person name="Gevers D."/>
            <person name="Sizova M."/>
            <person name="Hazen A."/>
            <person name="Epstein S."/>
            <person name="Young S.K."/>
            <person name="Zeng Q."/>
            <person name="Gargeya S."/>
            <person name="Fitzgerald M."/>
            <person name="Haas B."/>
            <person name="Abouelleil A."/>
            <person name="Alvarado L."/>
            <person name="Arachchi H.M."/>
            <person name="Berlin A."/>
            <person name="Brown A."/>
            <person name="Chapman S.B."/>
            <person name="Chen Z."/>
            <person name="Dunbar C."/>
            <person name="Freedman E."/>
            <person name="Gearin G."/>
            <person name="Gellesch M."/>
            <person name="Goldberg J."/>
            <person name="Griggs A."/>
            <person name="Gujja S."/>
            <person name="Heiman D."/>
            <person name="Howarth C."/>
            <person name="Larson L."/>
            <person name="Lui A."/>
            <person name="MacDonald P.J.P."/>
            <person name="Montmayeur A."/>
            <person name="Murphy C."/>
            <person name="Neiman D."/>
            <person name="Pearson M."/>
            <person name="Priest M."/>
            <person name="Roberts A."/>
            <person name="Saif S."/>
            <person name="Shea T."/>
            <person name="Shenoy N."/>
            <person name="Sisk P."/>
            <person name="Stolte C."/>
            <person name="Sykes S."/>
            <person name="Wortman J."/>
            <person name="Nusbaum C."/>
            <person name="Birren B."/>
        </authorList>
    </citation>
    <scope>NUCLEOTIDE SEQUENCE</scope>
    <source>
        <strain evidence="2">ACB1</strain>
    </source>
</reference>
<dbReference type="AlphaFoldDB" id="G9WQG3"/>
<proteinExistence type="predicted"/>
<comment type="caution">
    <text evidence="2">The sequence shown here is derived from an EMBL/GenBank/DDBJ whole genome shotgun (WGS) entry which is preliminary data.</text>
</comment>
<organism evidence="2 3">
    <name type="scientific">Oribacterium parvum ACB1</name>
    <dbReference type="NCBI Taxonomy" id="796943"/>
    <lineage>
        <taxon>Bacteria</taxon>
        <taxon>Bacillati</taxon>
        <taxon>Bacillota</taxon>
        <taxon>Clostridia</taxon>
        <taxon>Lachnospirales</taxon>
        <taxon>Lachnospiraceae</taxon>
        <taxon>Oribacterium</taxon>
    </lineage>
</organism>
<protein>
    <recommendedName>
        <fullName evidence="1">Replication initiator A N-terminal domain-containing protein</fullName>
    </recommendedName>
</protein>
<evidence type="ECO:0000313" key="3">
    <source>
        <dbReference type="Proteomes" id="UP000018461"/>
    </source>
</evidence>
<dbReference type="Proteomes" id="UP000018461">
    <property type="component" value="Unassembled WGS sequence"/>
</dbReference>
<feature type="domain" description="Replication initiator A N-terminal" evidence="1">
    <location>
        <begin position="15"/>
        <end position="89"/>
    </location>
</feature>
<dbReference type="PATRIC" id="fig|796943.3.peg.2058"/>
<accession>G9WQG3</accession>
<dbReference type="RefSeq" id="WP_009535436.1">
    <property type="nucleotide sequence ID" value="NZ_KE148312.1"/>
</dbReference>
<dbReference type="HOGENOM" id="CLU_055973_5_0_9"/>
<name>G9WQG3_9FIRM</name>
<dbReference type="Pfam" id="PF06970">
    <property type="entry name" value="RepA_N"/>
    <property type="match status" value="1"/>
</dbReference>
<gene>
    <name evidence="2" type="ORF">HMPREF9625_01596</name>
</gene>
<dbReference type="InterPro" id="IPR010724">
    <property type="entry name" value="RepA_N"/>
</dbReference>
<dbReference type="EMBL" id="AFZC02000002">
    <property type="protein sequence ID" value="EHL09623.1"/>
    <property type="molecule type" value="Genomic_DNA"/>
</dbReference>
<sequence length="254" mass="29513">MEFDYFYNRDGERFSYYMLPKILVTDGKFQSLSSDAKILYACLLERTALSLKNKWIDHENRIYIIFTLEEIMEVLGRSNKTAVKVLNELDSSTGGLGLIERKKQGLGKPNIIYVKDFLSIFSFEGKNYSSEVKNLHTRSEEVTLQEVKKIHGTNSNTNKHESNHPDFRFGKKSYGIFQNVFLRDEDIRELKGVLVKDFSNYVERLSAYLKSTGKTYKDHKATILSWFYKDQGNRRGIKASNIPSLEEYDKGEHL</sequence>
<keyword evidence="3" id="KW-1185">Reference proteome</keyword>